<accession>T1KF86</accession>
<dbReference type="EMBL" id="CAEY01000034">
    <property type="status" value="NOT_ANNOTATED_CDS"/>
    <property type="molecule type" value="Genomic_DNA"/>
</dbReference>
<dbReference type="Proteomes" id="UP000015104">
    <property type="component" value="Unassembled WGS sequence"/>
</dbReference>
<keyword evidence="3" id="KW-1185">Reference proteome</keyword>
<dbReference type="EnsemblMetazoa" id="tetur10g02240.1">
    <property type="protein sequence ID" value="tetur10g02240.1"/>
    <property type="gene ID" value="tetur10g02240"/>
</dbReference>
<protein>
    <recommendedName>
        <fullName evidence="1">STAC3-related SH3 domain-containing protein</fullName>
    </recommendedName>
</protein>
<name>T1KF86_TETUR</name>
<organism evidence="2 3">
    <name type="scientific">Tetranychus urticae</name>
    <name type="common">Two-spotted spider mite</name>
    <dbReference type="NCBI Taxonomy" id="32264"/>
    <lineage>
        <taxon>Eukaryota</taxon>
        <taxon>Metazoa</taxon>
        <taxon>Ecdysozoa</taxon>
        <taxon>Arthropoda</taxon>
        <taxon>Chelicerata</taxon>
        <taxon>Arachnida</taxon>
        <taxon>Acari</taxon>
        <taxon>Acariformes</taxon>
        <taxon>Trombidiformes</taxon>
        <taxon>Prostigmata</taxon>
        <taxon>Eleutherengona</taxon>
        <taxon>Raphignathae</taxon>
        <taxon>Tetranychoidea</taxon>
        <taxon>Tetranychidae</taxon>
        <taxon>Tetranychus</taxon>
    </lineage>
</organism>
<proteinExistence type="predicted"/>
<dbReference type="HOGENOM" id="CLU_3016823_0_0_1"/>
<evidence type="ECO:0000313" key="2">
    <source>
        <dbReference type="EnsemblMetazoa" id="tetur10g02240.1"/>
    </source>
</evidence>
<feature type="domain" description="STAC3-related SH3" evidence="1">
    <location>
        <begin position="2"/>
        <end position="55"/>
    </location>
</feature>
<evidence type="ECO:0000313" key="3">
    <source>
        <dbReference type="Proteomes" id="UP000015104"/>
    </source>
</evidence>
<evidence type="ECO:0000259" key="1">
    <source>
        <dbReference type="Pfam" id="PF26085"/>
    </source>
</evidence>
<reference evidence="3" key="1">
    <citation type="submission" date="2011-08" db="EMBL/GenBank/DDBJ databases">
        <authorList>
            <person name="Rombauts S."/>
        </authorList>
    </citation>
    <scope>NUCLEOTIDE SEQUENCE</scope>
    <source>
        <strain evidence="3">London</strain>
    </source>
</reference>
<reference evidence="2" key="2">
    <citation type="submission" date="2015-06" db="UniProtKB">
        <authorList>
            <consortium name="EnsemblMetazoa"/>
        </authorList>
    </citation>
    <scope>IDENTIFICATION</scope>
</reference>
<sequence length="56" mass="6107">MLHTIQVSDGEGSMVKLLRDQIIIQVGDEIDGIVMIRTGMSDKTISCPAKYVAEVT</sequence>
<dbReference type="AlphaFoldDB" id="T1KF86"/>
<dbReference type="InterPro" id="IPR059031">
    <property type="entry name" value="SH3_20"/>
</dbReference>
<dbReference type="Pfam" id="PF26085">
    <property type="entry name" value="SH3_20"/>
    <property type="match status" value="1"/>
</dbReference>